<dbReference type="EMBL" id="JBBDHD010000056">
    <property type="protein sequence ID" value="MFH7597564.1"/>
    <property type="molecule type" value="Genomic_DNA"/>
</dbReference>
<reference evidence="1 2" key="1">
    <citation type="submission" date="2024-03" db="EMBL/GenBank/DDBJ databases">
        <title>Whole genome sequencing of Streptomyces racemochromogenes, to identify antimicrobial biosynthetic gene clusters.</title>
        <authorList>
            <person name="Suryawanshi P."/>
            <person name="Krishnaraj P.U."/>
            <person name="Arun Y.P."/>
            <person name="Suryawanshi M.P."/>
            <person name="Rakshit O."/>
        </authorList>
    </citation>
    <scope>NUCLEOTIDE SEQUENCE [LARGE SCALE GENOMIC DNA]</scope>
    <source>
        <strain evidence="1 2">AUDT626</strain>
    </source>
</reference>
<evidence type="ECO:0000313" key="1">
    <source>
        <dbReference type="EMBL" id="MFH7597564.1"/>
    </source>
</evidence>
<gene>
    <name evidence="1" type="ORF">WDV06_21035</name>
</gene>
<dbReference type="Proteomes" id="UP001610631">
    <property type="component" value="Unassembled WGS sequence"/>
</dbReference>
<accession>A0ABW7PGQ2</accession>
<evidence type="ECO:0000313" key="2">
    <source>
        <dbReference type="Proteomes" id="UP001610631"/>
    </source>
</evidence>
<proteinExistence type="predicted"/>
<organism evidence="1 2">
    <name type="scientific">Streptomyces racemochromogenes</name>
    <dbReference type="NCBI Taxonomy" id="67353"/>
    <lineage>
        <taxon>Bacteria</taxon>
        <taxon>Bacillati</taxon>
        <taxon>Actinomycetota</taxon>
        <taxon>Actinomycetes</taxon>
        <taxon>Kitasatosporales</taxon>
        <taxon>Streptomycetaceae</taxon>
        <taxon>Streptomyces</taxon>
    </lineage>
</organism>
<comment type="caution">
    <text evidence="1">The sequence shown here is derived from an EMBL/GenBank/DDBJ whole genome shotgun (WGS) entry which is preliminary data.</text>
</comment>
<protein>
    <submittedName>
        <fullName evidence="1">SRPBCC family protein</fullName>
    </submittedName>
</protein>
<dbReference type="Pfam" id="PF10604">
    <property type="entry name" value="Polyketide_cyc2"/>
    <property type="match status" value="1"/>
</dbReference>
<dbReference type="InterPro" id="IPR019587">
    <property type="entry name" value="Polyketide_cyclase/dehydratase"/>
</dbReference>
<dbReference type="RefSeq" id="WP_395511305.1">
    <property type="nucleotide sequence ID" value="NZ_JBBDHD010000056.1"/>
</dbReference>
<dbReference type="Gene3D" id="3.30.530.20">
    <property type="match status" value="1"/>
</dbReference>
<name>A0ABW7PGQ2_9ACTN</name>
<sequence length="170" mass="18155">MARRLRPVGLDFLEQAPTRLVFTARAAAAPEALYRALAEEVTGWPAWFRAVSLARPTGGGAGREVRLRGGVRFQETVVAAEAARRYAYRVDRTNAPGLRALLEEWLLAPAAGPHSPGDRSPGTLVRWTFAADGPAPLRVALAAARPGLGHSFRTAVRTLDARLAAAPARG</sequence>
<dbReference type="InterPro" id="IPR023393">
    <property type="entry name" value="START-like_dom_sf"/>
</dbReference>
<dbReference type="SUPFAM" id="SSF55961">
    <property type="entry name" value="Bet v1-like"/>
    <property type="match status" value="1"/>
</dbReference>
<keyword evidence="2" id="KW-1185">Reference proteome</keyword>